<dbReference type="Proteomes" id="UP000326396">
    <property type="component" value="Linkage Group LG11"/>
</dbReference>
<reference evidence="2 3" key="1">
    <citation type="submission" date="2019-05" db="EMBL/GenBank/DDBJ databases">
        <title>Mikania micrantha, genome provides insights into the molecular mechanism of rapid growth.</title>
        <authorList>
            <person name="Liu B."/>
        </authorList>
    </citation>
    <scope>NUCLEOTIDE SEQUENCE [LARGE SCALE GENOMIC DNA]</scope>
    <source>
        <strain evidence="2">NLD-2019</strain>
        <tissue evidence="2">Leaf</tissue>
    </source>
</reference>
<protein>
    <recommendedName>
        <fullName evidence="1">DUF7880 domain-containing protein</fullName>
    </recommendedName>
</protein>
<evidence type="ECO:0000313" key="2">
    <source>
        <dbReference type="EMBL" id="KAD6794864.1"/>
    </source>
</evidence>
<dbReference type="Pfam" id="PF25306">
    <property type="entry name" value="DUF7880"/>
    <property type="match status" value="1"/>
</dbReference>
<proteinExistence type="predicted"/>
<feature type="domain" description="DUF7880" evidence="1">
    <location>
        <begin position="87"/>
        <end position="213"/>
    </location>
</feature>
<dbReference type="AlphaFoldDB" id="A0A5N6PLU2"/>
<evidence type="ECO:0000313" key="3">
    <source>
        <dbReference type="Proteomes" id="UP000326396"/>
    </source>
</evidence>
<name>A0A5N6PLU2_9ASTR</name>
<dbReference type="PANTHER" id="PTHR36014">
    <property type="entry name" value="OS03G0176600 PROTEIN"/>
    <property type="match status" value="1"/>
</dbReference>
<organism evidence="2 3">
    <name type="scientific">Mikania micrantha</name>
    <name type="common">bitter vine</name>
    <dbReference type="NCBI Taxonomy" id="192012"/>
    <lineage>
        <taxon>Eukaryota</taxon>
        <taxon>Viridiplantae</taxon>
        <taxon>Streptophyta</taxon>
        <taxon>Embryophyta</taxon>
        <taxon>Tracheophyta</taxon>
        <taxon>Spermatophyta</taxon>
        <taxon>Magnoliopsida</taxon>
        <taxon>eudicotyledons</taxon>
        <taxon>Gunneridae</taxon>
        <taxon>Pentapetalae</taxon>
        <taxon>asterids</taxon>
        <taxon>campanulids</taxon>
        <taxon>Asterales</taxon>
        <taxon>Asteraceae</taxon>
        <taxon>Asteroideae</taxon>
        <taxon>Heliantheae alliance</taxon>
        <taxon>Eupatorieae</taxon>
        <taxon>Mikania</taxon>
    </lineage>
</organism>
<gene>
    <name evidence="2" type="ORF">E3N88_05760</name>
</gene>
<dbReference type="EMBL" id="SZYD01000003">
    <property type="protein sequence ID" value="KAD6794864.1"/>
    <property type="molecule type" value="Genomic_DNA"/>
</dbReference>
<keyword evidence="3" id="KW-1185">Reference proteome</keyword>
<dbReference type="OrthoDB" id="512787at2759"/>
<dbReference type="PANTHER" id="PTHR36014:SF1">
    <property type="entry name" value="OS03G0176700 PROTEIN"/>
    <property type="match status" value="1"/>
</dbReference>
<sequence length="240" mass="26573">MATTTTSAQFSTIQFKSRFLRRTVTELTPERKLRALTVRCAVFPDEQRQSRRLVSISIILFHCLSIPTDALAGSPFDKYVKRKKLEPLEAYVPAIILTEMQIKELGKTLETDQPQYAACRSLLRAGPAASLRMNIRAVAQYANEGGNDQNATNDVDQCLRALEELDSLLLHASRNDPGASVKSMKSNIGIAVNALNSLLQTVPTDVLEKGKAIADAYNTPEEDYPPENLDPNLKQLESIL</sequence>
<accession>A0A5N6PLU2</accession>
<comment type="caution">
    <text evidence="2">The sequence shown here is derived from an EMBL/GenBank/DDBJ whole genome shotgun (WGS) entry which is preliminary data.</text>
</comment>
<dbReference type="InterPro" id="IPR057202">
    <property type="entry name" value="DUF7880"/>
</dbReference>
<evidence type="ECO:0000259" key="1">
    <source>
        <dbReference type="Pfam" id="PF25306"/>
    </source>
</evidence>